<sequence length="233" mass="23727">MAAELQGKRIAVTGAFGALGTAVVRALQAQGARVAAIDRAERPHAPDDLGEATLLGGVDLTDAAAAVAALDAVAQALGGLDALVNIAGTFRWETVSDGTLDTWDLLYTVNLRSAVAASKAAIPHLSKNAGGRIVNIGANAAAKAGAGMGAYAASKSGVARLTEALAEELKDRFITVNAILPSIIDTPPNRADMPKADFDRWVKPAQLADVIVFLLSDRAAAVTGASIPVVGRV</sequence>
<proteinExistence type="inferred from homology"/>
<gene>
    <name evidence="3" type="ORF">ACFO6Q_06055</name>
</gene>
<dbReference type="Gene3D" id="3.40.50.720">
    <property type="entry name" value="NAD(P)-binding Rossmann-like Domain"/>
    <property type="match status" value="1"/>
</dbReference>
<accession>A0ABV9QSS3</accession>
<dbReference type="PANTHER" id="PTHR42760:SF135">
    <property type="entry name" value="BLL7886 PROTEIN"/>
    <property type="match status" value="1"/>
</dbReference>
<dbReference type="PRINTS" id="PR00080">
    <property type="entry name" value="SDRFAMILY"/>
</dbReference>
<dbReference type="EMBL" id="JBHSHD010000005">
    <property type="protein sequence ID" value="MFC4819877.1"/>
    <property type="molecule type" value="Genomic_DNA"/>
</dbReference>
<dbReference type="PANTHER" id="PTHR42760">
    <property type="entry name" value="SHORT-CHAIN DEHYDROGENASES/REDUCTASES FAMILY MEMBER"/>
    <property type="match status" value="1"/>
</dbReference>
<dbReference type="InterPro" id="IPR036291">
    <property type="entry name" value="NAD(P)-bd_dom_sf"/>
</dbReference>
<evidence type="ECO:0000256" key="2">
    <source>
        <dbReference type="RuleBase" id="RU000363"/>
    </source>
</evidence>
<dbReference type="SUPFAM" id="SSF51735">
    <property type="entry name" value="NAD(P)-binding Rossmann-fold domains"/>
    <property type="match status" value="1"/>
</dbReference>
<evidence type="ECO:0000313" key="3">
    <source>
        <dbReference type="EMBL" id="MFC4819877.1"/>
    </source>
</evidence>
<protein>
    <submittedName>
        <fullName evidence="3">SDR family NAD(P)-dependent oxidoreductase</fullName>
    </submittedName>
</protein>
<dbReference type="InterPro" id="IPR002347">
    <property type="entry name" value="SDR_fam"/>
</dbReference>
<organism evidence="3 4">
    <name type="scientific">Dokdonella ginsengisoli</name>
    <dbReference type="NCBI Taxonomy" id="363846"/>
    <lineage>
        <taxon>Bacteria</taxon>
        <taxon>Pseudomonadati</taxon>
        <taxon>Pseudomonadota</taxon>
        <taxon>Gammaproteobacteria</taxon>
        <taxon>Lysobacterales</taxon>
        <taxon>Rhodanobacteraceae</taxon>
        <taxon>Dokdonella</taxon>
    </lineage>
</organism>
<dbReference type="Proteomes" id="UP001595886">
    <property type="component" value="Unassembled WGS sequence"/>
</dbReference>
<dbReference type="PROSITE" id="PS00061">
    <property type="entry name" value="ADH_SHORT"/>
    <property type="match status" value="1"/>
</dbReference>
<comment type="caution">
    <text evidence="3">The sequence shown here is derived from an EMBL/GenBank/DDBJ whole genome shotgun (WGS) entry which is preliminary data.</text>
</comment>
<comment type="similarity">
    <text evidence="1 2">Belongs to the short-chain dehydrogenases/reductases (SDR) family.</text>
</comment>
<dbReference type="PRINTS" id="PR00081">
    <property type="entry name" value="GDHRDH"/>
</dbReference>
<reference evidence="4" key="1">
    <citation type="journal article" date="2019" name="Int. J. Syst. Evol. Microbiol.">
        <title>The Global Catalogue of Microorganisms (GCM) 10K type strain sequencing project: providing services to taxonomists for standard genome sequencing and annotation.</title>
        <authorList>
            <consortium name="The Broad Institute Genomics Platform"/>
            <consortium name="The Broad Institute Genome Sequencing Center for Infectious Disease"/>
            <person name="Wu L."/>
            <person name="Ma J."/>
        </authorList>
    </citation>
    <scope>NUCLEOTIDE SEQUENCE [LARGE SCALE GENOMIC DNA]</scope>
    <source>
        <strain evidence="4">CCUG 30340</strain>
    </source>
</reference>
<evidence type="ECO:0000256" key="1">
    <source>
        <dbReference type="ARBA" id="ARBA00006484"/>
    </source>
</evidence>
<keyword evidence="4" id="KW-1185">Reference proteome</keyword>
<name>A0ABV9QSS3_9GAMM</name>
<dbReference type="Pfam" id="PF00106">
    <property type="entry name" value="adh_short"/>
    <property type="match status" value="1"/>
</dbReference>
<dbReference type="InterPro" id="IPR020904">
    <property type="entry name" value="Sc_DH/Rdtase_CS"/>
</dbReference>
<dbReference type="RefSeq" id="WP_380019676.1">
    <property type="nucleotide sequence ID" value="NZ_JBHSHD010000005.1"/>
</dbReference>
<evidence type="ECO:0000313" key="4">
    <source>
        <dbReference type="Proteomes" id="UP001595886"/>
    </source>
</evidence>